<dbReference type="PANTHER" id="PTHR47354">
    <property type="entry name" value="NADH OXIDOREDUCTASE HCR"/>
    <property type="match status" value="1"/>
</dbReference>
<dbReference type="STRING" id="912594.AWC12_26480"/>
<evidence type="ECO:0000259" key="9">
    <source>
        <dbReference type="PROSITE" id="PS51384"/>
    </source>
</evidence>
<dbReference type="InterPro" id="IPR001041">
    <property type="entry name" value="2Fe-2S_ferredoxin-type"/>
</dbReference>
<dbReference type="PROSITE" id="PS51384">
    <property type="entry name" value="FAD_FR"/>
    <property type="match status" value="1"/>
</dbReference>
<dbReference type="CDD" id="cd06185">
    <property type="entry name" value="PDR_like"/>
    <property type="match status" value="1"/>
</dbReference>
<keyword evidence="4" id="KW-0479">Metal-binding</keyword>
<evidence type="ECO:0000256" key="7">
    <source>
        <dbReference type="ARBA" id="ARBA00023014"/>
    </source>
</evidence>
<protein>
    <submittedName>
        <fullName evidence="10">Ferredoxin</fullName>
    </submittedName>
</protein>
<evidence type="ECO:0000256" key="6">
    <source>
        <dbReference type="ARBA" id="ARBA00023004"/>
    </source>
</evidence>
<accession>A0A178LC96</accession>
<dbReference type="Gene3D" id="3.40.50.80">
    <property type="entry name" value="Nucleotide-binding domain of ferredoxin-NADP reductase (FNR) module"/>
    <property type="match status" value="1"/>
</dbReference>
<dbReference type="RefSeq" id="WP_064285420.1">
    <property type="nucleotide sequence ID" value="NZ_LWCS01000098.1"/>
</dbReference>
<sequence>MRLLERYRRVPPSASGRLRHDPTLGLADAAISGLFAASAAVRRIRPPAATPDTFGLTVAARRTVARDQDVVELTLTPGDGTPVPPWFPGAHLDLHLPSGAVRQYSLCGDPIAATDYRIAVRRIPDGGGGSIEVHDALPVGSTVRTHGPRNAFPLTVPGYGSPARRFRFIAGGIGITPILPMLALARRLGIDWSMVYTGRSLDSLPFVDEVAGFGAAVEVRTDDRNGLPSAAELLGDCPSGTAVYACGPAPMLTAIRSALVGRGDVELHFERFAAPPVVDGKPFRITAASTGETVEVRAEETLLAALRRAGVTAPYSCQQGFCGTCRVRVLSGSVDHRDALLTDPERAAGMMLTCVSRAADGSGLTLDI</sequence>
<evidence type="ECO:0000256" key="1">
    <source>
        <dbReference type="ARBA" id="ARBA00001974"/>
    </source>
</evidence>
<dbReference type="InterPro" id="IPR006058">
    <property type="entry name" value="2Fe2S_fd_BS"/>
</dbReference>
<evidence type="ECO:0000259" key="8">
    <source>
        <dbReference type="PROSITE" id="PS51085"/>
    </source>
</evidence>
<keyword evidence="7" id="KW-0411">Iron-sulfur</keyword>
<dbReference type="PRINTS" id="PR00409">
    <property type="entry name" value="PHDIOXRDTASE"/>
</dbReference>
<keyword evidence="6" id="KW-0408">Iron</keyword>
<feature type="domain" description="FAD-binding FR-type" evidence="9">
    <location>
        <begin position="51"/>
        <end position="155"/>
    </location>
</feature>
<evidence type="ECO:0000256" key="3">
    <source>
        <dbReference type="ARBA" id="ARBA00022714"/>
    </source>
</evidence>
<gene>
    <name evidence="10" type="ORF">A4X20_12265</name>
</gene>
<dbReference type="InterPro" id="IPR017938">
    <property type="entry name" value="Riboflavin_synthase-like_b-brl"/>
</dbReference>
<dbReference type="InterPro" id="IPR050415">
    <property type="entry name" value="MRET"/>
</dbReference>
<dbReference type="InterPro" id="IPR036010">
    <property type="entry name" value="2Fe-2S_ferredoxin-like_sf"/>
</dbReference>
<comment type="caution">
    <text evidence="10">The sequence shown here is derived from an EMBL/GenBank/DDBJ whole genome shotgun (WGS) entry which is preliminary data.</text>
</comment>
<dbReference type="GO" id="GO:0016491">
    <property type="term" value="F:oxidoreductase activity"/>
    <property type="evidence" value="ECO:0007669"/>
    <property type="project" value="UniProtKB-KW"/>
</dbReference>
<organism evidence="10 11">
    <name type="scientific">Mycolicibacterium iranicum</name>
    <name type="common">Mycobacterium iranicum</name>
    <dbReference type="NCBI Taxonomy" id="912594"/>
    <lineage>
        <taxon>Bacteria</taxon>
        <taxon>Bacillati</taxon>
        <taxon>Actinomycetota</taxon>
        <taxon>Actinomycetes</taxon>
        <taxon>Mycobacteriales</taxon>
        <taxon>Mycobacteriaceae</taxon>
        <taxon>Mycolicibacterium</taxon>
    </lineage>
</organism>
<dbReference type="EMBL" id="LWCS01000098">
    <property type="protein sequence ID" value="OAN26422.1"/>
    <property type="molecule type" value="Genomic_DNA"/>
</dbReference>
<dbReference type="Gene3D" id="3.10.20.30">
    <property type="match status" value="1"/>
</dbReference>
<dbReference type="GO" id="GO:0046872">
    <property type="term" value="F:metal ion binding"/>
    <property type="evidence" value="ECO:0007669"/>
    <property type="project" value="UniProtKB-KW"/>
</dbReference>
<dbReference type="InterPro" id="IPR012675">
    <property type="entry name" value="Beta-grasp_dom_sf"/>
</dbReference>
<dbReference type="CDD" id="cd00207">
    <property type="entry name" value="fer2"/>
    <property type="match status" value="1"/>
</dbReference>
<dbReference type="InterPro" id="IPR017927">
    <property type="entry name" value="FAD-bd_FR_type"/>
</dbReference>
<keyword evidence="5" id="KW-0560">Oxidoreductase</keyword>
<evidence type="ECO:0000313" key="10">
    <source>
        <dbReference type="EMBL" id="OAN26422.1"/>
    </source>
</evidence>
<dbReference type="InterPro" id="IPR039261">
    <property type="entry name" value="FNR_nucleotide-bd"/>
</dbReference>
<dbReference type="PROSITE" id="PS51085">
    <property type="entry name" value="2FE2S_FER_2"/>
    <property type="match status" value="1"/>
</dbReference>
<dbReference type="OrthoDB" id="502624at2"/>
<keyword evidence="2" id="KW-0285">Flavoprotein</keyword>
<evidence type="ECO:0000256" key="5">
    <source>
        <dbReference type="ARBA" id="ARBA00023002"/>
    </source>
</evidence>
<evidence type="ECO:0000256" key="4">
    <source>
        <dbReference type="ARBA" id="ARBA00022723"/>
    </source>
</evidence>
<name>A0A178LC96_MYCIR</name>
<dbReference type="Gene3D" id="2.40.30.10">
    <property type="entry name" value="Translation factors"/>
    <property type="match status" value="1"/>
</dbReference>
<dbReference type="SUPFAM" id="SSF52343">
    <property type="entry name" value="Ferredoxin reductase-like, C-terminal NADP-linked domain"/>
    <property type="match status" value="1"/>
</dbReference>
<dbReference type="PANTHER" id="PTHR47354:SF1">
    <property type="entry name" value="CARNITINE MONOOXYGENASE REDUCTASE SUBUNIT"/>
    <property type="match status" value="1"/>
</dbReference>
<dbReference type="GO" id="GO:0051537">
    <property type="term" value="F:2 iron, 2 sulfur cluster binding"/>
    <property type="evidence" value="ECO:0007669"/>
    <property type="project" value="UniProtKB-KW"/>
</dbReference>
<keyword evidence="3" id="KW-0001">2Fe-2S</keyword>
<reference evidence="10 11" key="1">
    <citation type="submission" date="2016-04" db="EMBL/GenBank/DDBJ databases">
        <title>Draft Genome Sequences of Staphylococcus capitis Strain H36, S. capitis Strain H65, S. cohnii Strain H62, S. hominis Strain H69, Mycobacterium iranicum Strain H39, Plantibacter sp. Strain H53, Pseudomonas oryzihabitans Strain H72, and Microbacterium sp. Strain H83, isolated from residential settings.</title>
        <authorList>
            <person name="Lymperopoulou D."/>
            <person name="Adams R.I."/>
            <person name="Lindow S."/>
            <person name="Coil D.A."/>
            <person name="Jospin G."/>
            <person name="Eisen J.A."/>
        </authorList>
    </citation>
    <scope>NUCLEOTIDE SEQUENCE [LARGE SCALE GENOMIC DNA]</scope>
    <source>
        <strain evidence="10 11">H39</strain>
    </source>
</reference>
<dbReference type="PROSITE" id="PS00197">
    <property type="entry name" value="2FE2S_FER_1"/>
    <property type="match status" value="1"/>
</dbReference>
<evidence type="ECO:0000313" key="11">
    <source>
        <dbReference type="Proteomes" id="UP000078396"/>
    </source>
</evidence>
<evidence type="ECO:0000256" key="2">
    <source>
        <dbReference type="ARBA" id="ARBA00022630"/>
    </source>
</evidence>
<dbReference type="AlphaFoldDB" id="A0A178LC96"/>
<dbReference type="Proteomes" id="UP000078396">
    <property type="component" value="Unassembled WGS sequence"/>
</dbReference>
<comment type="cofactor">
    <cofactor evidence="1">
        <name>FAD</name>
        <dbReference type="ChEBI" id="CHEBI:57692"/>
    </cofactor>
</comment>
<dbReference type="eggNOG" id="COG1018">
    <property type="taxonomic scope" value="Bacteria"/>
</dbReference>
<feature type="domain" description="2Fe-2S ferredoxin-type" evidence="8">
    <location>
        <begin position="283"/>
        <end position="368"/>
    </location>
</feature>
<proteinExistence type="predicted"/>
<dbReference type="SUPFAM" id="SSF63380">
    <property type="entry name" value="Riboflavin synthase domain-like"/>
    <property type="match status" value="1"/>
</dbReference>
<dbReference type="Pfam" id="PF00111">
    <property type="entry name" value="Fer2"/>
    <property type="match status" value="1"/>
</dbReference>
<dbReference type="SUPFAM" id="SSF54292">
    <property type="entry name" value="2Fe-2S ferredoxin-like"/>
    <property type="match status" value="1"/>
</dbReference>